<dbReference type="PROSITE" id="PS01227">
    <property type="entry name" value="UPF0012"/>
    <property type="match status" value="1"/>
</dbReference>
<name>A0A264W497_9BACL</name>
<sequence length="270" mass="29724">MKTAVIQINSKQDKQHNLQVIESYIREAAGKGAELIALPENCNFLGTSEDNIQLAEEIPGGETSTLFSNLAKELGVYIHSGSIAERFSEDKSYNTSFVVNPEGEIISTYRKIHLFDIGIEGQSTYNESESIEAGNKGALVDLPFGKAGMSICYDLRFPELYRDYALKGAKVLFVPAAFTRYTGMLHWEVLLRARAIENQCYVIAAGQFGTYLPGKECYGNSMIIDPWGTVVARASEGTGIALAELDMKLVESARSSIPCLQHRREDVYGG</sequence>
<evidence type="ECO:0000256" key="2">
    <source>
        <dbReference type="ARBA" id="ARBA00022801"/>
    </source>
</evidence>
<dbReference type="InterPro" id="IPR045254">
    <property type="entry name" value="Nit1/2_C-N_Hydrolase"/>
</dbReference>
<proteinExistence type="inferred from homology"/>
<dbReference type="GO" id="GO:0016811">
    <property type="term" value="F:hydrolase activity, acting on carbon-nitrogen (but not peptide) bonds, in linear amides"/>
    <property type="evidence" value="ECO:0007669"/>
    <property type="project" value="InterPro"/>
</dbReference>
<dbReference type="Pfam" id="PF00795">
    <property type="entry name" value="CN_hydrolase"/>
    <property type="match status" value="1"/>
</dbReference>
<evidence type="ECO:0000313" key="4">
    <source>
        <dbReference type="EMBL" id="OZS78428.1"/>
    </source>
</evidence>
<dbReference type="Proteomes" id="UP000217065">
    <property type="component" value="Unassembled WGS sequence"/>
</dbReference>
<accession>A0A264W497</accession>
<keyword evidence="5" id="KW-1185">Reference proteome</keyword>
<evidence type="ECO:0000259" key="3">
    <source>
        <dbReference type="PROSITE" id="PS50263"/>
    </source>
</evidence>
<dbReference type="RefSeq" id="WP_094942448.1">
    <property type="nucleotide sequence ID" value="NZ_NOKQ01000196.1"/>
</dbReference>
<dbReference type="PROSITE" id="PS50263">
    <property type="entry name" value="CN_HYDROLASE"/>
    <property type="match status" value="1"/>
</dbReference>
<reference evidence="4 5" key="1">
    <citation type="submission" date="2017-07" db="EMBL/GenBank/DDBJ databases">
        <title>Tetzosporium hominis gen.nov. sp.nov.</title>
        <authorList>
            <person name="Tetz G."/>
            <person name="Tetz V."/>
        </authorList>
    </citation>
    <scope>NUCLEOTIDE SEQUENCE [LARGE SCALE GENOMIC DNA]</scope>
    <source>
        <strain evidence="4 5">VT-49</strain>
    </source>
</reference>
<feature type="domain" description="CN hydrolase" evidence="3">
    <location>
        <begin position="1"/>
        <end position="247"/>
    </location>
</feature>
<organism evidence="4 5">
    <name type="scientific">Tetzosporium hominis</name>
    <dbReference type="NCBI Taxonomy" id="2020506"/>
    <lineage>
        <taxon>Bacteria</taxon>
        <taxon>Bacillati</taxon>
        <taxon>Bacillota</taxon>
        <taxon>Bacilli</taxon>
        <taxon>Bacillales</taxon>
        <taxon>Caryophanaceae</taxon>
        <taxon>Tetzosporium</taxon>
    </lineage>
</organism>
<comment type="caution">
    <text evidence="4">The sequence shown here is derived from an EMBL/GenBank/DDBJ whole genome shotgun (WGS) entry which is preliminary data.</text>
</comment>
<dbReference type="PANTHER" id="PTHR23088:SF27">
    <property type="entry name" value="DEAMINATED GLUTATHIONE AMIDASE"/>
    <property type="match status" value="1"/>
</dbReference>
<protein>
    <recommendedName>
        <fullName evidence="3">CN hydrolase domain-containing protein</fullName>
    </recommendedName>
</protein>
<dbReference type="SUPFAM" id="SSF56317">
    <property type="entry name" value="Carbon-nitrogen hydrolase"/>
    <property type="match status" value="1"/>
</dbReference>
<gene>
    <name evidence="4" type="ORF">CF394_06625</name>
</gene>
<dbReference type="EMBL" id="NOKQ01000196">
    <property type="protein sequence ID" value="OZS78428.1"/>
    <property type="molecule type" value="Genomic_DNA"/>
</dbReference>
<dbReference type="Gene3D" id="3.60.110.10">
    <property type="entry name" value="Carbon-nitrogen hydrolase"/>
    <property type="match status" value="1"/>
</dbReference>
<dbReference type="PANTHER" id="PTHR23088">
    <property type="entry name" value="NITRILASE-RELATED"/>
    <property type="match status" value="1"/>
</dbReference>
<dbReference type="OrthoDB" id="9811121at2"/>
<dbReference type="InterPro" id="IPR003010">
    <property type="entry name" value="C-N_Hydrolase"/>
</dbReference>
<keyword evidence="2" id="KW-0378">Hydrolase</keyword>
<dbReference type="AlphaFoldDB" id="A0A264W497"/>
<evidence type="ECO:0000313" key="5">
    <source>
        <dbReference type="Proteomes" id="UP000217065"/>
    </source>
</evidence>
<comment type="similarity">
    <text evidence="1">Belongs to the carbon-nitrogen hydrolase superfamily. NIT1/NIT2 family.</text>
</comment>
<dbReference type="InterPro" id="IPR036526">
    <property type="entry name" value="C-N_Hydrolase_sf"/>
</dbReference>
<dbReference type="InterPro" id="IPR001110">
    <property type="entry name" value="UPF0012_CS"/>
</dbReference>
<evidence type="ECO:0000256" key="1">
    <source>
        <dbReference type="ARBA" id="ARBA00010613"/>
    </source>
</evidence>
<dbReference type="CDD" id="cd07572">
    <property type="entry name" value="nit"/>
    <property type="match status" value="1"/>
</dbReference>